<evidence type="ECO:0000256" key="1">
    <source>
        <dbReference type="ARBA" id="ARBA00006432"/>
    </source>
</evidence>
<name>A0A844WG45_9RHOB</name>
<dbReference type="RefSeq" id="WP_160382955.1">
    <property type="nucleotide sequence ID" value="NZ_WNXQ01000006.1"/>
</dbReference>
<dbReference type="Proteomes" id="UP000443843">
    <property type="component" value="Unassembled WGS sequence"/>
</dbReference>
<evidence type="ECO:0000256" key="2">
    <source>
        <dbReference type="ARBA" id="ARBA00022598"/>
    </source>
</evidence>
<dbReference type="GO" id="GO:0006631">
    <property type="term" value="P:fatty acid metabolic process"/>
    <property type="evidence" value="ECO:0007669"/>
    <property type="project" value="TreeGrafter"/>
</dbReference>
<dbReference type="Gene3D" id="3.30.300.30">
    <property type="match status" value="1"/>
</dbReference>
<protein>
    <submittedName>
        <fullName evidence="5">AMP-binding protein</fullName>
    </submittedName>
</protein>
<dbReference type="Pfam" id="PF13193">
    <property type="entry name" value="AMP-binding_C"/>
    <property type="match status" value="1"/>
</dbReference>
<organism evidence="5 6">
    <name type="scientific">Pseudooceanicola pacificus</name>
    <dbReference type="NCBI Taxonomy" id="2676438"/>
    <lineage>
        <taxon>Bacteria</taxon>
        <taxon>Pseudomonadati</taxon>
        <taxon>Pseudomonadota</taxon>
        <taxon>Alphaproteobacteria</taxon>
        <taxon>Rhodobacterales</taxon>
        <taxon>Paracoccaceae</taxon>
        <taxon>Pseudooceanicola</taxon>
    </lineage>
</organism>
<dbReference type="GO" id="GO:0031956">
    <property type="term" value="F:medium-chain fatty acid-CoA ligase activity"/>
    <property type="evidence" value="ECO:0007669"/>
    <property type="project" value="TreeGrafter"/>
</dbReference>
<evidence type="ECO:0000313" key="5">
    <source>
        <dbReference type="EMBL" id="MWB78739.1"/>
    </source>
</evidence>
<gene>
    <name evidence="5" type="ORF">GLS40_11930</name>
</gene>
<dbReference type="InterPro" id="IPR000873">
    <property type="entry name" value="AMP-dep_synth/lig_dom"/>
</dbReference>
<accession>A0A844WG45</accession>
<feature type="domain" description="AMP-dependent synthetase/ligase" evidence="3">
    <location>
        <begin position="23"/>
        <end position="385"/>
    </location>
</feature>
<dbReference type="InterPro" id="IPR042099">
    <property type="entry name" value="ANL_N_sf"/>
</dbReference>
<dbReference type="PANTHER" id="PTHR43201">
    <property type="entry name" value="ACYL-COA SYNTHETASE"/>
    <property type="match status" value="1"/>
</dbReference>
<dbReference type="AlphaFoldDB" id="A0A844WG45"/>
<dbReference type="InterPro" id="IPR025110">
    <property type="entry name" value="AMP-bd_C"/>
</dbReference>
<comment type="similarity">
    <text evidence="1">Belongs to the ATP-dependent AMP-binding enzyme family.</text>
</comment>
<dbReference type="Pfam" id="PF00501">
    <property type="entry name" value="AMP-binding"/>
    <property type="match status" value="1"/>
</dbReference>
<evidence type="ECO:0000313" key="6">
    <source>
        <dbReference type="Proteomes" id="UP000443843"/>
    </source>
</evidence>
<proteinExistence type="inferred from homology"/>
<dbReference type="SUPFAM" id="SSF56801">
    <property type="entry name" value="Acetyl-CoA synthetase-like"/>
    <property type="match status" value="1"/>
</dbReference>
<keyword evidence="2" id="KW-0436">Ligase</keyword>
<dbReference type="PANTHER" id="PTHR43201:SF5">
    <property type="entry name" value="MEDIUM-CHAIN ACYL-COA LIGASE ACSF2, MITOCHONDRIAL"/>
    <property type="match status" value="1"/>
</dbReference>
<feature type="domain" description="AMP-binding enzyme C-terminal" evidence="4">
    <location>
        <begin position="436"/>
        <end position="509"/>
    </location>
</feature>
<evidence type="ECO:0000259" key="3">
    <source>
        <dbReference type="Pfam" id="PF00501"/>
    </source>
</evidence>
<evidence type="ECO:0000259" key="4">
    <source>
        <dbReference type="Pfam" id="PF13193"/>
    </source>
</evidence>
<dbReference type="EMBL" id="WNXQ01000006">
    <property type="protein sequence ID" value="MWB78739.1"/>
    <property type="molecule type" value="Genomic_DNA"/>
</dbReference>
<dbReference type="Gene3D" id="3.40.50.12780">
    <property type="entry name" value="N-terminal domain of ligase-like"/>
    <property type="match status" value="1"/>
</dbReference>
<dbReference type="InterPro" id="IPR045851">
    <property type="entry name" value="AMP-bd_C_sf"/>
</dbReference>
<sequence length="532" mass="56063">MTEDHTFDGMIDTRLAMSSAGDGRPVLVEEGGRAVSVADFDRMTGQAAAWLRAQGVGYGDRVAVWLPNHVIWLALLFGAARIGAIVAAVNTRYRTAELHHILSSSGARLLVFESGDRHADFHAMIGALDFATLPDLTALAAIDAADLPPIQGVTVTHCTLDGVEPLPMQRASPTDPVMLFTTSGTTSKPKLVMHTQGSLSLHAYNCASAYGFDQQGASDLAAMPFCGVFGLNSALGALAGGAPIHVMPVFKLGPAIEIAKSAGITHFFGSDEMFRLMWQSDRSAFDHARLCGFGAFTPGLGGVLRQMAEAGLPLCGLYGASEVNALFSIQPLDMAIDKRLQGGGLPAAGKTAALRVRHPETGALCPDGEPGVLEIRAPTNFSGYFRNPAATAKAVDDEGYFHSGDAGYLRGDGSFVYLARNGDFIRLSGFLTDPAEIEEVIEGADGVAKAQVVGVTHEGKTRPVAFVLAEGGMTPDPDRVMAHTQSRLAHYKVPLMIVTVDAFPSTESANGLKIQKAKLREMAEARLAGTGA</sequence>
<comment type="caution">
    <text evidence="5">The sequence shown here is derived from an EMBL/GenBank/DDBJ whole genome shotgun (WGS) entry which is preliminary data.</text>
</comment>
<keyword evidence="6" id="KW-1185">Reference proteome</keyword>
<reference evidence="5 6" key="1">
    <citation type="submission" date="2019-11" db="EMBL/GenBank/DDBJ databases">
        <title>Pseudooceanicola pacifica sp. nov., isolated from deep-sea sediment of the Pacific Ocean.</title>
        <authorList>
            <person name="Lyu L."/>
        </authorList>
    </citation>
    <scope>NUCLEOTIDE SEQUENCE [LARGE SCALE GENOMIC DNA]</scope>
    <source>
        <strain evidence="5 6">216_PA32_1</strain>
    </source>
</reference>
<dbReference type="PROSITE" id="PS00455">
    <property type="entry name" value="AMP_BINDING"/>
    <property type="match status" value="1"/>
</dbReference>
<dbReference type="InterPro" id="IPR020845">
    <property type="entry name" value="AMP-binding_CS"/>
</dbReference>